<dbReference type="AlphaFoldDB" id="A0A017HB11"/>
<dbReference type="RefSeq" id="WP_037284214.1">
    <property type="nucleotide sequence ID" value="NZ_KK088637.1"/>
</dbReference>
<evidence type="ECO:0000313" key="1">
    <source>
        <dbReference type="EMBL" id="EYD71495.1"/>
    </source>
</evidence>
<sequence>MDPSLTQMIDTLRTAREALRSEMAVWVVGSPPDEARLEHLLEMARSFREQAHSVLVMTVYQDTPEALRQEIDGLIAGFSDIVEQVDTMLARSRWQR</sequence>
<gene>
    <name evidence="1" type="ORF">Rumeso_04896</name>
</gene>
<dbReference type="Proteomes" id="UP000019666">
    <property type="component" value="Unassembled WGS sequence"/>
</dbReference>
<keyword evidence="2" id="KW-1185">Reference proteome</keyword>
<proteinExistence type="predicted"/>
<dbReference type="HOGENOM" id="CLU_2357970_0_0_5"/>
<comment type="caution">
    <text evidence="1">The sequence shown here is derived from an EMBL/GenBank/DDBJ whole genome shotgun (WGS) entry which is preliminary data.</text>
</comment>
<reference evidence="1 2" key="1">
    <citation type="submission" date="2013-02" db="EMBL/GenBank/DDBJ databases">
        <authorList>
            <person name="Fiebig A."/>
            <person name="Goeker M."/>
            <person name="Klenk H.-P.P."/>
        </authorList>
    </citation>
    <scope>NUCLEOTIDE SEQUENCE [LARGE SCALE GENOMIC DNA]</scope>
    <source>
        <strain evidence="1 2">DSM 19309</strain>
    </source>
</reference>
<dbReference type="EMBL" id="AOSK01000136">
    <property type="protein sequence ID" value="EYD71495.1"/>
    <property type="molecule type" value="Genomic_DNA"/>
</dbReference>
<protein>
    <submittedName>
        <fullName evidence="1">Uncharacterized protein</fullName>
    </submittedName>
</protein>
<name>A0A017HB11_9RHOB</name>
<organism evidence="1 2">
    <name type="scientific">Rubellimicrobium mesophilum DSM 19309</name>
    <dbReference type="NCBI Taxonomy" id="442562"/>
    <lineage>
        <taxon>Bacteria</taxon>
        <taxon>Pseudomonadati</taxon>
        <taxon>Pseudomonadota</taxon>
        <taxon>Alphaproteobacteria</taxon>
        <taxon>Rhodobacterales</taxon>
        <taxon>Roseobacteraceae</taxon>
        <taxon>Rubellimicrobium</taxon>
    </lineage>
</organism>
<evidence type="ECO:0000313" key="2">
    <source>
        <dbReference type="Proteomes" id="UP000019666"/>
    </source>
</evidence>
<accession>A0A017HB11</accession>